<dbReference type="Proteomes" id="UP001197958">
    <property type="component" value="Unassembled WGS sequence"/>
</dbReference>
<protein>
    <submittedName>
        <fullName evidence="2">Transposase</fullName>
    </submittedName>
</protein>
<accession>A0AAW4SMZ0</accession>
<proteinExistence type="predicted"/>
<name>A0AAW4SMZ0_9BACE</name>
<organism evidence="2 3">
    <name type="scientific">Bacteroides xylanisolvens</name>
    <dbReference type="NCBI Taxonomy" id="371601"/>
    <lineage>
        <taxon>Bacteria</taxon>
        <taxon>Pseudomonadati</taxon>
        <taxon>Bacteroidota</taxon>
        <taxon>Bacteroidia</taxon>
        <taxon>Bacteroidales</taxon>
        <taxon>Bacteroidaceae</taxon>
        <taxon>Bacteroides</taxon>
    </lineage>
</organism>
<dbReference type="RefSeq" id="WP_225450275.1">
    <property type="nucleotide sequence ID" value="NZ_JAIWWK010000042.1"/>
</dbReference>
<dbReference type="InterPro" id="IPR002559">
    <property type="entry name" value="Transposase_11"/>
</dbReference>
<comment type="caution">
    <text evidence="2">The sequence shown here is derived from an EMBL/GenBank/DDBJ whole genome shotgun (WGS) entry which is preliminary data.</text>
</comment>
<dbReference type="GO" id="GO:0003677">
    <property type="term" value="F:DNA binding"/>
    <property type="evidence" value="ECO:0007669"/>
    <property type="project" value="InterPro"/>
</dbReference>
<dbReference type="Pfam" id="PF01609">
    <property type="entry name" value="DDE_Tnp_1"/>
    <property type="match status" value="1"/>
</dbReference>
<evidence type="ECO:0000259" key="1">
    <source>
        <dbReference type="Pfam" id="PF01609"/>
    </source>
</evidence>
<evidence type="ECO:0000313" key="3">
    <source>
        <dbReference type="Proteomes" id="UP001197958"/>
    </source>
</evidence>
<dbReference type="GO" id="GO:0006313">
    <property type="term" value="P:DNA transposition"/>
    <property type="evidence" value="ECO:0007669"/>
    <property type="project" value="InterPro"/>
</dbReference>
<gene>
    <name evidence="2" type="ORF">LDZ35_18630</name>
</gene>
<reference evidence="2" key="1">
    <citation type="submission" date="2023-08" db="EMBL/GenBank/DDBJ databases">
        <title>Mucin Metabolism Genes Underlie the Key Renovations of Bacteroides xylanisolvens Genomes in Captive Great Apes.</title>
        <authorList>
            <person name="Nishida A.H."/>
        </authorList>
    </citation>
    <scope>NUCLEOTIDE SEQUENCE</scope>
    <source>
        <strain evidence="2">P19.10B</strain>
    </source>
</reference>
<feature type="domain" description="Transposase IS4-like" evidence="1">
    <location>
        <begin position="8"/>
        <end position="68"/>
    </location>
</feature>
<evidence type="ECO:0000313" key="2">
    <source>
        <dbReference type="EMBL" id="MCA4525219.1"/>
    </source>
</evidence>
<dbReference type="AlphaFoldDB" id="A0AAW4SMZ0"/>
<dbReference type="GO" id="GO:0004803">
    <property type="term" value="F:transposase activity"/>
    <property type="evidence" value="ECO:0007669"/>
    <property type="project" value="InterPro"/>
</dbReference>
<dbReference type="EMBL" id="JAIWWW010000041">
    <property type="protein sequence ID" value="MCA4525219.1"/>
    <property type="molecule type" value="Genomic_DNA"/>
</dbReference>
<sequence>EGEYTYRCILTNDYESSTREIVEFYKLRGGKERIFDDMNNGFGWDRLPKSFMAENTVFLLLTALVRNFYKFIMERLEVKKFGLKATSRIKAFVFKFITVPAKWIRTSRQFILNIYTDNQAYGELFNTDFG</sequence>
<feature type="non-terminal residue" evidence="2">
    <location>
        <position position="1"/>
    </location>
</feature>